<evidence type="ECO:0000256" key="1">
    <source>
        <dbReference type="SAM" id="SignalP"/>
    </source>
</evidence>
<dbReference type="EMBL" id="JAOVQO010000009">
    <property type="protein sequence ID" value="MCU9848603.1"/>
    <property type="molecule type" value="Genomic_DNA"/>
</dbReference>
<proteinExistence type="predicted"/>
<protein>
    <submittedName>
        <fullName evidence="2">Uncharacterized protein</fullName>
    </submittedName>
</protein>
<keyword evidence="1" id="KW-0732">Signal</keyword>
<dbReference type="RefSeq" id="WP_263336107.1">
    <property type="nucleotide sequence ID" value="NZ_JAOVQO010000009.1"/>
</dbReference>
<name>A0ABT2X3T9_9RHOB</name>
<comment type="caution">
    <text evidence="2">The sequence shown here is derived from an EMBL/GenBank/DDBJ whole genome shotgun (WGS) entry which is preliminary data.</text>
</comment>
<feature type="chain" id="PRO_5045802972" evidence="1">
    <location>
        <begin position="21"/>
        <end position="108"/>
    </location>
</feature>
<reference evidence="2 3" key="1">
    <citation type="submission" date="2022-10" db="EMBL/GenBank/DDBJ databases">
        <title>Defluviimonas sp. nov., isolated from ocean surface sediments.</title>
        <authorList>
            <person name="He W."/>
            <person name="Wang L."/>
            <person name="Zhang D.-F."/>
        </authorList>
    </citation>
    <scope>NUCLEOTIDE SEQUENCE [LARGE SCALE GENOMIC DNA]</scope>
    <source>
        <strain evidence="2 3">WL0024</strain>
    </source>
</reference>
<accession>A0ABT2X3T9</accession>
<gene>
    <name evidence="2" type="ORF">OEZ60_11330</name>
</gene>
<evidence type="ECO:0000313" key="2">
    <source>
        <dbReference type="EMBL" id="MCU9848603.1"/>
    </source>
</evidence>
<organism evidence="2 3">
    <name type="scientific">Albidovulum salinarum</name>
    <dbReference type="NCBI Taxonomy" id="2984153"/>
    <lineage>
        <taxon>Bacteria</taxon>
        <taxon>Pseudomonadati</taxon>
        <taxon>Pseudomonadota</taxon>
        <taxon>Alphaproteobacteria</taxon>
        <taxon>Rhodobacterales</taxon>
        <taxon>Paracoccaceae</taxon>
        <taxon>Albidovulum</taxon>
    </lineage>
</organism>
<feature type="signal peptide" evidence="1">
    <location>
        <begin position="1"/>
        <end position="20"/>
    </location>
</feature>
<dbReference type="PROSITE" id="PS51257">
    <property type="entry name" value="PROKAR_LIPOPROTEIN"/>
    <property type="match status" value="1"/>
</dbReference>
<sequence length="108" mass="10784">MRLLGTIFALILVLAGAALAAPQGALAAAGCDAAMHMPENEPCTPHEGAPSMAECAQPLMCAPTSAVDLESHALLAAPLGQAAPAIFATDHHLAASTPGDGPRRPPKS</sequence>
<keyword evidence="3" id="KW-1185">Reference proteome</keyword>
<dbReference type="Proteomes" id="UP001209535">
    <property type="component" value="Unassembled WGS sequence"/>
</dbReference>
<evidence type="ECO:0000313" key="3">
    <source>
        <dbReference type="Proteomes" id="UP001209535"/>
    </source>
</evidence>